<dbReference type="EMBL" id="GL433867">
    <property type="protein sequence ID" value="EFN51188.1"/>
    <property type="molecule type" value="Genomic_DNA"/>
</dbReference>
<name>E1ZSP5_CHLVA</name>
<feature type="region of interest" description="Disordered" evidence="1">
    <location>
        <begin position="381"/>
        <end position="420"/>
    </location>
</feature>
<dbReference type="InterPro" id="IPR050126">
    <property type="entry name" value="Ap4A_hydrolase"/>
</dbReference>
<evidence type="ECO:0000313" key="4">
    <source>
        <dbReference type="Proteomes" id="UP000008141"/>
    </source>
</evidence>
<dbReference type="Pfam" id="PF00149">
    <property type="entry name" value="Metallophos"/>
    <property type="match status" value="1"/>
</dbReference>
<feature type="region of interest" description="Disordered" evidence="1">
    <location>
        <begin position="226"/>
        <end position="253"/>
    </location>
</feature>
<sequence>MSLHERLSIGLIVAGGAVLLGHRALAALRERQVRRPRTPHGNPAPKELHVVLPPSATMWRRIIVVGDIHGCPEELQALLDKVRYRKGVDLLVSVGDLVNKGPDSEKVIKLAMESDCLAVRGNHDDSAYEAFRCWLDGKDIPKPKKQGWLPAYGVIVVHAGLVPGVPLEQQGMLEMEKMRDVVPAVEAAPADAAADALAAGADVATLPLSSFDWRAAGQALAQLAAADEGGSSRSRSGSDGAEPEAAGSRLPAELQLVGREVPNPLGRAWAEVWRGPQHVFFGHDAKRRLQLCPAATGLDTGCVYGGQLSAAVLPPLDERGQPLLQRLNLPPDAREFRLCGGLPAYLVQVAAREVHSDKFLRLEEREKGARQEAAKQHTLAALELQPRRQGAGASGSGSVGASGSGAAAGAAKAAADKKEE</sequence>
<dbReference type="GO" id="GO:0000298">
    <property type="term" value="F:endopolyphosphatase activity"/>
    <property type="evidence" value="ECO:0007669"/>
    <property type="project" value="TreeGrafter"/>
</dbReference>
<evidence type="ECO:0000313" key="3">
    <source>
        <dbReference type="EMBL" id="EFN51188.1"/>
    </source>
</evidence>
<dbReference type="SUPFAM" id="SSF56300">
    <property type="entry name" value="Metallo-dependent phosphatases"/>
    <property type="match status" value="1"/>
</dbReference>
<dbReference type="InterPro" id="IPR004843">
    <property type="entry name" value="Calcineurin-like_PHP"/>
</dbReference>
<accession>E1ZSP5</accession>
<dbReference type="InParanoid" id="E1ZSP5"/>
<evidence type="ECO:0000256" key="1">
    <source>
        <dbReference type="SAM" id="MobiDB-lite"/>
    </source>
</evidence>
<dbReference type="GO" id="GO:0006798">
    <property type="term" value="P:polyphosphate catabolic process"/>
    <property type="evidence" value="ECO:0007669"/>
    <property type="project" value="TreeGrafter"/>
</dbReference>
<dbReference type="RefSeq" id="XP_005843290.1">
    <property type="nucleotide sequence ID" value="XM_005843228.1"/>
</dbReference>
<proteinExistence type="predicted"/>
<dbReference type="AlphaFoldDB" id="E1ZSP5"/>
<feature type="compositionally biased region" description="Gly residues" evidence="1">
    <location>
        <begin position="392"/>
        <end position="403"/>
    </location>
</feature>
<keyword evidence="4" id="KW-1185">Reference proteome</keyword>
<feature type="compositionally biased region" description="Low complexity" evidence="1">
    <location>
        <begin position="226"/>
        <end position="240"/>
    </location>
</feature>
<dbReference type="OrthoDB" id="10267127at2759"/>
<gene>
    <name evidence="3" type="ORF">CHLNCDRAFT_141350</name>
</gene>
<dbReference type="eggNOG" id="ENOG502S28V">
    <property type="taxonomic scope" value="Eukaryota"/>
</dbReference>
<dbReference type="GeneID" id="17350625"/>
<organism evidence="4">
    <name type="scientific">Chlorella variabilis</name>
    <name type="common">Green alga</name>
    <dbReference type="NCBI Taxonomy" id="554065"/>
    <lineage>
        <taxon>Eukaryota</taxon>
        <taxon>Viridiplantae</taxon>
        <taxon>Chlorophyta</taxon>
        <taxon>core chlorophytes</taxon>
        <taxon>Trebouxiophyceae</taxon>
        <taxon>Chlorellales</taxon>
        <taxon>Chlorellaceae</taxon>
        <taxon>Chlorella clade</taxon>
        <taxon>Chlorella</taxon>
    </lineage>
</organism>
<dbReference type="Gene3D" id="3.60.21.10">
    <property type="match status" value="2"/>
</dbReference>
<protein>
    <recommendedName>
        <fullName evidence="2">Calcineurin-like phosphoesterase domain-containing protein</fullName>
    </recommendedName>
</protein>
<dbReference type="GO" id="GO:0016791">
    <property type="term" value="F:phosphatase activity"/>
    <property type="evidence" value="ECO:0007669"/>
    <property type="project" value="TreeGrafter"/>
</dbReference>
<dbReference type="PANTHER" id="PTHR42850">
    <property type="entry name" value="METALLOPHOSPHOESTERASE"/>
    <property type="match status" value="1"/>
</dbReference>
<dbReference type="KEGG" id="cvr:CHLNCDRAFT_141350"/>
<reference evidence="3 4" key="1">
    <citation type="journal article" date="2010" name="Plant Cell">
        <title>The Chlorella variabilis NC64A genome reveals adaptation to photosymbiosis, coevolution with viruses, and cryptic sex.</title>
        <authorList>
            <person name="Blanc G."/>
            <person name="Duncan G."/>
            <person name="Agarkova I."/>
            <person name="Borodovsky M."/>
            <person name="Gurnon J."/>
            <person name="Kuo A."/>
            <person name="Lindquist E."/>
            <person name="Lucas S."/>
            <person name="Pangilinan J."/>
            <person name="Polle J."/>
            <person name="Salamov A."/>
            <person name="Terry A."/>
            <person name="Yamada T."/>
            <person name="Dunigan D.D."/>
            <person name="Grigoriev I.V."/>
            <person name="Claverie J.M."/>
            <person name="Van Etten J.L."/>
        </authorList>
    </citation>
    <scope>NUCLEOTIDE SEQUENCE [LARGE SCALE GENOMIC DNA]</scope>
    <source>
        <strain evidence="3 4">NC64A</strain>
    </source>
</reference>
<dbReference type="InterPro" id="IPR029052">
    <property type="entry name" value="Metallo-depent_PP-like"/>
</dbReference>
<dbReference type="Proteomes" id="UP000008141">
    <property type="component" value="Unassembled WGS sequence"/>
</dbReference>
<feature type="compositionally biased region" description="Low complexity" evidence="1">
    <location>
        <begin position="404"/>
        <end position="413"/>
    </location>
</feature>
<dbReference type="PANTHER" id="PTHR42850:SF4">
    <property type="entry name" value="ZINC-DEPENDENT ENDOPOLYPHOSPHATASE"/>
    <property type="match status" value="1"/>
</dbReference>
<dbReference type="STRING" id="554065.E1ZSP5"/>
<dbReference type="GO" id="GO:0005737">
    <property type="term" value="C:cytoplasm"/>
    <property type="evidence" value="ECO:0007669"/>
    <property type="project" value="TreeGrafter"/>
</dbReference>
<feature type="domain" description="Calcineurin-like phosphoesterase" evidence="2">
    <location>
        <begin position="61"/>
        <end position="169"/>
    </location>
</feature>
<evidence type="ECO:0000259" key="2">
    <source>
        <dbReference type="Pfam" id="PF00149"/>
    </source>
</evidence>